<reference evidence="4" key="1">
    <citation type="journal article" date="2020" name="mSystems">
        <title>Genome- and Community-Level Interaction Insights into Carbon Utilization and Element Cycling Functions of Hydrothermarchaeota in Hydrothermal Sediment.</title>
        <authorList>
            <person name="Zhou Z."/>
            <person name="Liu Y."/>
            <person name="Xu W."/>
            <person name="Pan J."/>
            <person name="Luo Z.H."/>
            <person name="Li M."/>
        </authorList>
    </citation>
    <scope>NUCLEOTIDE SEQUENCE [LARGE SCALE GENOMIC DNA]</scope>
    <source>
        <strain evidence="4">SpSt-902</strain>
    </source>
</reference>
<evidence type="ECO:0000256" key="2">
    <source>
        <dbReference type="HAMAP-Rule" id="MF_00003"/>
    </source>
</evidence>
<feature type="region of interest" description="Disordered" evidence="3">
    <location>
        <begin position="102"/>
        <end position="134"/>
    </location>
</feature>
<dbReference type="PANTHER" id="PTHR33515:SF1">
    <property type="entry name" value="RIBOSOME-BINDING FACTOR A, CHLOROPLASTIC-RELATED"/>
    <property type="match status" value="1"/>
</dbReference>
<dbReference type="InterPro" id="IPR015946">
    <property type="entry name" value="KH_dom-like_a/b"/>
</dbReference>
<comment type="subcellular location">
    <subcellularLocation>
        <location evidence="2">Cytoplasm</location>
    </subcellularLocation>
</comment>
<comment type="similarity">
    <text evidence="2">Belongs to the RbfA family.</text>
</comment>
<dbReference type="SUPFAM" id="SSF89919">
    <property type="entry name" value="Ribosome-binding factor A, RbfA"/>
    <property type="match status" value="1"/>
</dbReference>
<dbReference type="EMBL" id="DTMM01000018">
    <property type="protein sequence ID" value="HFT92527.1"/>
    <property type="molecule type" value="Genomic_DNA"/>
</dbReference>
<dbReference type="Gene3D" id="3.30.300.20">
    <property type="match status" value="1"/>
</dbReference>
<dbReference type="PANTHER" id="PTHR33515">
    <property type="entry name" value="RIBOSOME-BINDING FACTOR A, CHLOROPLASTIC-RELATED"/>
    <property type="match status" value="1"/>
</dbReference>
<gene>
    <name evidence="2 4" type="primary">rbfA</name>
    <name evidence="4" type="ORF">ENX03_01040</name>
</gene>
<protein>
    <recommendedName>
        <fullName evidence="2">Ribosome-binding factor A</fullName>
    </recommendedName>
</protein>
<dbReference type="Pfam" id="PF02033">
    <property type="entry name" value="RBFA"/>
    <property type="match status" value="1"/>
</dbReference>
<proteinExistence type="inferred from homology"/>
<dbReference type="GO" id="GO:0030490">
    <property type="term" value="P:maturation of SSU-rRNA"/>
    <property type="evidence" value="ECO:0007669"/>
    <property type="project" value="UniProtKB-UniRule"/>
</dbReference>
<keyword evidence="1 2" id="KW-0690">Ribosome biogenesis</keyword>
<accession>A0A7C3LSG1</accession>
<dbReference type="InterPro" id="IPR023799">
    <property type="entry name" value="RbfA_dom_sf"/>
</dbReference>
<dbReference type="GO" id="GO:0043024">
    <property type="term" value="F:ribosomal small subunit binding"/>
    <property type="evidence" value="ECO:0007669"/>
    <property type="project" value="TreeGrafter"/>
</dbReference>
<keyword evidence="2" id="KW-0963">Cytoplasm</keyword>
<evidence type="ECO:0000256" key="1">
    <source>
        <dbReference type="ARBA" id="ARBA00022517"/>
    </source>
</evidence>
<sequence>MKPEYRRADRVSSEIREIVALILTRFSAEPALGRLTIVHVNLTDDLKVARIFYTVFPGEDPRQYERLLNRYKGLIRKEMGKRLRMKWVPDLAFVTPSETGEGVFQHNIPPSAGKEEKMGRPSSSSLMDELENEK</sequence>
<evidence type="ECO:0000313" key="4">
    <source>
        <dbReference type="EMBL" id="HFT92527.1"/>
    </source>
</evidence>
<dbReference type="AlphaFoldDB" id="A0A7C3LSG1"/>
<name>A0A7C3LSG1_9BACT</name>
<organism evidence="4">
    <name type="scientific">Leptospirillum ferriphilum</name>
    <dbReference type="NCBI Taxonomy" id="178606"/>
    <lineage>
        <taxon>Bacteria</taxon>
        <taxon>Pseudomonadati</taxon>
        <taxon>Nitrospirota</taxon>
        <taxon>Nitrospiria</taxon>
        <taxon>Nitrospirales</taxon>
        <taxon>Nitrospiraceae</taxon>
        <taxon>Leptospirillum</taxon>
    </lineage>
</organism>
<dbReference type="NCBIfam" id="TIGR00082">
    <property type="entry name" value="rbfA"/>
    <property type="match status" value="1"/>
</dbReference>
<dbReference type="HAMAP" id="MF_00003">
    <property type="entry name" value="RbfA"/>
    <property type="match status" value="1"/>
</dbReference>
<evidence type="ECO:0000256" key="3">
    <source>
        <dbReference type="SAM" id="MobiDB-lite"/>
    </source>
</evidence>
<comment type="function">
    <text evidence="2">One of several proteins that assist in the late maturation steps of the functional core of the 30S ribosomal subunit. Associates with free 30S ribosomal subunits (but not with 30S subunits that are part of 70S ribosomes or polysomes). Required for efficient processing of 16S rRNA. May interact with the 5'-terminal helix region of 16S rRNA.</text>
</comment>
<comment type="subunit">
    <text evidence="2">Monomer. Binds 30S ribosomal subunits, but not 50S ribosomal subunits or 70S ribosomes.</text>
</comment>
<dbReference type="InterPro" id="IPR000238">
    <property type="entry name" value="RbfA"/>
</dbReference>
<dbReference type="GO" id="GO:0005829">
    <property type="term" value="C:cytosol"/>
    <property type="evidence" value="ECO:0007669"/>
    <property type="project" value="TreeGrafter"/>
</dbReference>
<comment type="caution">
    <text evidence="4">The sequence shown here is derived from an EMBL/GenBank/DDBJ whole genome shotgun (WGS) entry which is preliminary data.</text>
</comment>